<accession>A0A8C7XXZ1</accession>
<dbReference type="PANTHER" id="PTHR42881:SF3">
    <property type="entry name" value="PROLYL ENDOPEPTIDASE"/>
    <property type="match status" value="1"/>
</dbReference>
<dbReference type="GeneTree" id="ENSGT00530000063426"/>
<evidence type="ECO:0000313" key="3">
    <source>
        <dbReference type="Ensembl" id="ENSOSIP00000020356.1"/>
    </source>
</evidence>
<dbReference type="PANTHER" id="PTHR42881">
    <property type="entry name" value="PROLYL ENDOPEPTIDASE"/>
    <property type="match status" value="1"/>
</dbReference>
<dbReference type="InterPro" id="IPR023302">
    <property type="entry name" value="Pept_S9A_N"/>
</dbReference>
<sequence length="259" mass="30087">MIYRIISKALLNTPNRLYILRHSRKLTSKMAFQYPQAYRDEAVVDTYHGSKIPDPYSWLEDPDSEKTQAFVNAQNQLTLPFLEGCEVRDLFKERMTELYDYPKYSCPFKRGNRYFHFYNTGLQNQSVMYVQESLEAEPTVFLDPNTFSDDGTVALRGYAFSEGGEYLAYGTSASGSDWVEMRFLRVDGALPLEDHLERVKFSCMSWTHDGKGLFYNSYPDQEGKSDGTETSRPPQMDEWCRGIPKLKFNQSQYGAIWKF</sequence>
<dbReference type="FunFam" id="2.130.10.120:FF:000022">
    <property type="entry name" value="Uncharacterized protein"/>
    <property type="match status" value="1"/>
</dbReference>
<evidence type="ECO:0000313" key="4">
    <source>
        <dbReference type="Proteomes" id="UP000694383"/>
    </source>
</evidence>
<reference evidence="3" key="2">
    <citation type="submission" date="2025-09" db="UniProtKB">
        <authorList>
            <consortium name="Ensembl"/>
        </authorList>
    </citation>
    <scope>IDENTIFICATION</scope>
</reference>
<protein>
    <submittedName>
        <fullName evidence="3">Prolyl endopeptidase</fullName>
    </submittedName>
</protein>
<dbReference type="SUPFAM" id="SSF50993">
    <property type="entry name" value="Peptidase/esterase 'gauge' domain"/>
    <property type="match status" value="1"/>
</dbReference>
<dbReference type="Pfam" id="PF02897">
    <property type="entry name" value="Peptidase_S9_N"/>
    <property type="match status" value="1"/>
</dbReference>
<dbReference type="GO" id="GO:0004252">
    <property type="term" value="F:serine-type endopeptidase activity"/>
    <property type="evidence" value="ECO:0007669"/>
    <property type="project" value="InterPro"/>
</dbReference>
<dbReference type="InterPro" id="IPR051167">
    <property type="entry name" value="Prolyl_oligopep/macrocyclase"/>
</dbReference>
<dbReference type="Gene3D" id="2.130.10.120">
    <property type="entry name" value="Prolyl oligopeptidase, N-terminal domain"/>
    <property type="match status" value="1"/>
</dbReference>
<dbReference type="GO" id="GO:0005829">
    <property type="term" value="C:cytosol"/>
    <property type="evidence" value="ECO:0007669"/>
    <property type="project" value="TreeGrafter"/>
</dbReference>
<keyword evidence="4" id="KW-1185">Reference proteome</keyword>
<feature type="region of interest" description="Disordered" evidence="1">
    <location>
        <begin position="217"/>
        <end position="237"/>
    </location>
</feature>
<evidence type="ECO:0000259" key="2">
    <source>
        <dbReference type="Pfam" id="PF02897"/>
    </source>
</evidence>
<organism evidence="3 4">
    <name type="scientific">Oryzias sinensis</name>
    <name type="common">Chinese medaka</name>
    <dbReference type="NCBI Taxonomy" id="183150"/>
    <lineage>
        <taxon>Eukaryota</taxon>
        <taxon>Metazoa</taxon>
        <taxon>Chordata</taxon>
        <taxon>Craniata</taxon>
        <taxon>Vertebrata</taxon>
        <taxon>Euteleostomi</taxon>
        <taxon>Actinopterygii</taxon>
        <taxon>Neopterygii</taxon>
        <taxon>Teleostei</taxon>
        <taxon>Neoteleostei</taxon>
        <taxon>Acanthomorphata</taxon>
        <taxon>Ovalentaria</taxon>
        <taxon>Atherinomorphae</taxon>
        <taxon>Beloniformes</taxon>
        <taxon>Adrianichthyidae</taxon>
        <taxon>Oryziinae</taxon>
        <taxon>Oryzias</taxon>
    </lineage>
</organism>
<dbReference type="Ensembl" id="ENSOSIT00000021495.1">
    <property type="protein sequence ID" value="ENSOSIP00000020356.1"/>
    <property type="gene ID" value="ENSOSIG00000010859.1"/>
</dbReference>
<dbReference type="GO" id="GO:0070012">
    <property type="term" value="F:oligopeptidase activity"/>
    <property type="evidence" value="ECO:0007669"/>
    <property type="project" value="TreeGrafter"/>
</dbReference>
<reference evidence="3" key="1">
    <citation type="submission" date="2025-08" db="UniProtKB">
        <authorList>
            <consortium name="Ensembl"/>
        </authorList>
    </citation>
    <scope>IDENTIFICATION</scope>
</reference>
<dbReference type="AlphaFoldDB" id="A0A8C7XXZ1"/>
<dbReference type="Proteomes" id="UP000694383">
    <property type="component" value="Unplaced"/>
</dbReference>
<evidence type="ECO:0000256" key="1">
    <source>
        <dbReference type="SAM" id="MobiDB-lite"/>
    </source>
</evidence>
<feature type="domain" description="Peptidase S9A N-terminal" evidence="2">
    <location>
        <begin position="35"/>
        <end position="229"/>
    </location>
</feature>
<dbReference type="FunFam" id="3.40.50.1820:FF:000275">
    <property type="entry name" value="Prolyl endopeptidase"/>
    <property type="match status" value="1"/>
</dbReference>
<proteinExistence type="predicted"/>
<name>A0A8C7XXZ1_9TELE</name>